<dbReference type="AlphaFoldDB" id="A0A1D6J6B9"/>
<dbReference type="EMBL" id="CM000786">
    <property type="protein sequence ID" value="AQK43471.1"/>
    <property type="molecule type" value="Genomic_DNA"/>
</dbReference>
<proteinExistence type="predicted"/>
<sequence>MAASTTQRPAGSHARRPRSTNRPCMHAYEDVVVPPGVQEAIQISCVGYPTKRTLR</sequence>
<reference evidence="1" key="1">
    <citation type="submission" date="2015-12" db="EMBL/GenBank/DDBJ databases">
        <title>Update maize B73 reference genome by single molecule sequencing technologies.</title>
        <authorList>
            <consortium name="Maize Genome Sequencing Project"/>
            <person name="Ware D."/>
        </authorList>
    </citation>
    <scope>NUCLEOTIDE SEQUENCE</scope>
    <source>
        <tissue evidence="1">Seedling</tissue>
    </source>
</reference>
<organism evidence="1">
    <name type="scientific">Zea mays</name>
    <name type="common">Maize</name>
    <dbReference type="NCBI Taxonomy" id="4577"/>
    <lineage>
        <taxon>Eukaryota</taxon>
        <taxon>Viridiplantae</taxon>
        <taxon>Streptophyta</taxon>
        <taxon>Embryophyta</taxon>
        <taxon>Tracheophyta</taxon>
        <taxon>Spermatophyta</taxon>
        <taxon>Magnoliopsida</taxon>
        <taxon>Liliopsida</taxon>
        <taxon>Poales</taxon>
        <taxon>Poaceae</taxon>
        <taxon>PACMAD clade</taxon>
        <taxon>Panicoideae</taxon>
        <taxon>Andropogonodae</taxon>
        <taxon>Andropogoneae</taxon>
        <taxon>Tripsacinae</taxon>
        <taxon>Zea</taxon>
    </lineage>
</organism>
<evidence type="ECO:0000313" key="1">
    <source>
        <dbReference type="EMBL" id="AQK43471.1"/>
    </source>
</evidence>
<name>A0A1D6J6B9_MAIZE</name>
<gene>
    <name evidence="1" type="ORF">ZEAMMB73_Zm00001d025297</name>
</gene>
<protein>
    <submittedName>
        <fullName evidence="1">Uncharacterized protein</fullName>
    </submittedName>
</protein>
<accession>A0A1D6J6B9</accession>